<dbReference type="Proteomes" id="UP000054785">
    <property type="component" value="Unassembled WGS sequence"/>
</dbReference>
<dbReference type="GO" id="GO:0046872">
    <property type="term" value="F:metal ion binding"/>
    <property type="evidence" value="ECO:0007669"/>
    <property type="project" value="UniProtKB-KW"/>
</dbReference>
<feature type="binding site" evidence="6">
    <location>
        <position position="100"/>
    </location>
    <ligand>
        <name>Fe cation</name>
        <dbReference type="ChEBI" id="CHEBI:24875"/>
    </ligand>
</feature>
<feature type="binding site" evidence="6">
    <location>
        <position position="142"/>
    </location>
    <ligand>
        <name>Fe cation</name>
        <dbReference type="ChEBI" id="CHEBI:24875"/>
    </ligand>
</feature>
<dbReference type="SUPFAM" id="SSF56420">
    <property type="entry name" value="Peptide deformylase"/>
    <property type="match status" value="1"/>
</dbReference>
<name>A0A0W0TYJ1_9GAMM</name>
<protein>
    <recommendedName>
        <fullName evidence="6">Peptide deformylase</fullName>
        <shortName evidence="6">PDF</shortName>
        <ecNumber evidence="6">3.5.1.88</ecNumber>
    </recommendedName>
    <alternativeName>
        <fullName evidence="6">Polypeptide deformylase</fullName>
    </alternativeName>
</protein>
<dbReference type="CDD" id="cd00487">
    <property type="entry name" value="Pep_deformylase"/>
    <property type="match status" value="1"/>
</dbReference>
<evidence type="ECO:0000256" key="4">
    <source>
        <dbReference type="ARBA" id="ARBA00022917"/>
    </source>
</evidence>
<dbReference type="NCBIfam" id="NF001159">
    <property type="entry name" value="PRK00150.1-3"/>
    <property type="match status" value="1"/>
</dbReference>
<dbReference type="GO" id="GO:0042586">
    <property type="term" value="F:peptide deformylase activity"/>
    <property type="evidence" value="ECO:0007669"/>
    <property type="project" value="UniProtKB-UniRule"/>
</dbReference>
<dbReference type="EMBL" id="LNYC01000032">
    <property type="protein sequence ID" value="KTD00688.1"/>
    <property type="molecule type" value="Genomic_DNA"/>
</dbReference>
<sequence length="172" mass="19288">MIKLLEKDDPKLRLIAEPIVETEFGSEELKKLVEDLFVIMDENAAVGVAAPQIGISKRVIVFGTMSTNTRKPTNPIQNTALINPEYKILSDEIQIDYEGCLNCDFLMGLVPRAMEIEYSGFDPDGNPITKIATGLEARILQHEIDHLDGYLFLDRMEDDSTLTTLSELQEKS</sequence>
<keyword evidence="3 6" id="KW-0378">Hydrolase</keyword>
<evidence type="ECO:0000313" key="7">
    <source>
        <dbReference type="EMBL" id="KTD00688.1"/>
    </source>
</evidence>
<dbReference type="InterPro" id="IPR023635">
    <property type="entry name" value="Peptide_deformylase"/>
</dbReference>
<comment type="similarity">
    <text evidence="1 6">Belongs to the polypeptide deformylase family.</text>
</comment>
<dbReference type="OrthoDB" id="9804313at2"/>
<dbReference type="HAMAP" id="MF_00163">
    <property type="entry name" value="Pep_deformylase"/>
    <property type="match status" value="1"/>
</dbReference>
<dbReference type="Pfam" id="PF01327">
    <property type="entry name" value="Pep_deformylase"/>
    <property type="match status" value="1"/>
</dbReference>
<comment type="catalytic activity">
    <reaction evidence="6">
        <text>N-terminal N-formyl-L-methionyl-[peptide] + H2O = N-terminal L-methionyl-[peptide] + formate</text>
        <dbReference type="Rhea" id="RHEA:24420"/>
        <dbReference type="Rhea" id="RHEA-COMP:10639"/>
        <dbReference type="Rhea" id="RHEA-COMP:10640"/>
        <dbReference type="ChEBI" id="CHEBI:15377"/>
        <dbReference type="ChEBI" id="CHEBI:15740"/>
        <dbReference type="ChEBI" id="CHEBI:49298"/>
        <dbReference type="ChEBI" id="CHEBI:64731"/>
        <dbReference type="EC" id="3.5.1.88"/>
    </reaction>
</comment>
<dbReference type="PANTHER" id="PTHR10458">
    <property type="entry name" value="PEPTIDE DEFORMYLASE"/>
    <property type="match status" value="1"/>
</dbReference>
<dbReference type="PRINTS" id="PR01576">
    <property type="entry name" value="PDEFORMYLASE"/>
</dbReference>
<gene>
    <name evidence="6" type="primary">def</name>
    <name evidence="7" type="ORF">Lgee_0952</name>
</gene>
<accession>A0A0W0TYJ1</accession>
<evidence type="ECO:0000256" key="1">
    <source>
        <dbReference type="ARBA" id="ARBA00010759"/>
    </source>
</evidence>
<evidence type="ECO:0000256" key="6">
    <source>
        <dbReference type="HAMAP-Rule" id="MF_00163"/>
    </source>
</evidence>
<comment type="cofactor">
    <cofactor evidence="6">
        <name>Fe(2+)</name>
        <dbReference type="ChEBI" id="CHEBI:29033"/>
    </cofactor>
    <text evidence="6">Binds 1 Fe(2+) ion.</text>
</comment>
<dbReference type="NCBIfam" id="TIGR00079">
    <property type="entry name" value="pept_deformyl"/>
    <property type="match status" value="1"/>
</dbReference>
<dbReference type="RefSeq" id="WP_028387032.1">
    <property type="nucleotide sequence ID" value="NZ_CAAAHN010000001.1"/>
</dbReference>
<evidence type="ECO:0000256" key="3">
    <source>
        <dbReference type="ARBA" id="ARBA00022801"/>
    </source>
</evidence>
<keyword evidence="4 6" id="KW-0648">Protein biosynthesis</keyword>
<evidence type="ECO:0000313" key="8">
    <source>
        <dbReference type="Proteomes" id="UP000054785"/>
    </source>
</evidence>
<keyword evidence="5 6" id="KW-0408">Iron</keyword>
<dbReference type="InterPro" id="IPR036821">
    <property type="entry name" value="Peptide_deformylase_sf"/>
</dbReference>
<proteinExistence type="inferred from homology"/>
<dbReference type="PIRSF" id="PIRSF004749">
    <property type="entry name" value="Pep_def"/>
    <property type="match status" value="1"/>
</dbReference>
<evidence type="ECO:0000256" key="5">
    <source>
        <dbReference type="ARBA" id="ARBA00023004"/>
    </source>
</evidence>
<dbReference type="PATRIC" id="fig|45065.4.peg.1023"/>
<dbReference type="STRING" id="45065.Lgee_0952"/>
<comment type="function">
    <text evidence="6">Removes the formyl group from the N-terminal Met of newly synthesized proteins. Requires at least a dipeptide for an efficient rate of reaction. N-terminal L-methionine is a prerequisite for activity but the enzyme has broad specificity at other positions.</text>
</comment>
<dbReference type="AlphaFoldDB" id="A0A0W0TYJ1"/>
<dbReference type="EC" id="3.5.1.88" evidence="6"/>
<keyword evidence="2 6" id="KW-0479">Metal-binding</keyword>
<feature type="binding site" evidence="6">
    <location>
        <position position="146"/>
    </location>
    <ligand>
        <name>Fe cation</name>
        <dbReference type="ChEBI" id="CHEBI:24875"/>
    </ligand>
</feature>
<dbReference type="GO" id="GO:0006412">
    <property type="term" value="P:translation"/>
    <property type="evidence" value="ECO:0007669"/>
    <property type="project" value="UniProtKB-UniRule"/>
</dbReference>
<organism evidence="7 8">
    <name type="scientific">Legionella geestiana</name>
    <dbReference type="NCBI Taxonomy" id="45065"/>
    <lineage>
        <taxon>Bacteria</taxon>
        <taxon>Pseudomonadati</taxon>
        <taxon>Pseudomonadota</taxon>
        <taxon>Gammaproteobacteria</taxon>
        <taxon>Legionellales</taxon>
        <taxon>Legionellaceae</taxon>
        <taxon>Legionella</taxon>
    </lineage>
</organism>
<evidence type="ECO:0000256" key="2">
    <source>
        <dbReference type="ARBA" id="ARBA00022723"/>
    </source>
</evidence>
<comment type="caution">
    <text evidence="7">The sequence shown here is derived from an EMBL/GenBank/DDBJ whole genome shotgun (WGS) entry which is preliminary data.</text>
</comment>
<dbReference type="FunFam" id="3.90.45.10:FF:000003">
    <property type="entry name" value="Peptide deformylase"/>
    <property type="match status" value="1"/>
</dbReference>
<keyword evidence="8" id="KW-1185">Reference proteome</keyword>
<reference evidence="7 8" key="1">
    <citation type="submission" date="2015-11" db="EMBL/GenBank/DDBJ databases">
        <title>Genomic analysis of 38 Legionella species identifies large and diverse effector repertoires.</title>
        <authorList>
            <person name="Burstein D."/>
            <person name="Amaro F."/>
            <person name="Zusman T."/>
            <person name="Lifshitz Z."/>
            <person name="Cohen O."/>
            <person name="Gilbert J.A."/>
            <person name="Pupko T."/>
            <person name="Shuman H.A."/>
            <person name="Segal G."/>
        </authorList>
    </citation>
    <scope>NUCLEOTIDE SEQUENCE [LARGE SCALE GENOMIC DNA]</scope>
    <source>
        <strain evidence="7 8">ATCC 49504</strain>
    </source>
</reference>
<dbReference type="PANTHER" id="PTHR10458:SF20">
    <property type="entry name" value="PEPTIDE DEFORMYLASE 1"/>
    <property type="match status" value="1"/>
</dbReference>
<dbReference type="Gene3D" id="3.90.45.10">
    <property type="entry name" value="Peptide deformylase"/>
    <property type="match status" value="1"/>
</dbReference>
<feature type="active site" evidence="6">
    <location>
        <position position="143"/>
    </location>
</feature>